<accession>A0A9X1XVF2</accession>
<feature type="transmembrane region" description="Helical" evidence="1">
    <location>
        <begin position="118"/>
        <end position="137"/>
    </location>
</feature>
<keyword evidence="1" id="KW-0812">Transmembrane</keyword>
<dbReference type="Pfam" id="PF06182">
    <property type="entry name" value="ABC2_membrane_6"/>
    <property type="match status" value="1"/>
</dbReference>
<proteinExistence type="predicted"/>
<dbReference type="InterPro" id="IPR010390">
    <property type="entry name" value="ABC-2_transporter-like"/>
</dbReference>
<feature type="transmembrane region" description="Helical" evidence="1">
    <location>
        <begin position="177"/>
        <end position="196"/>
    </location>
</feature>
<sequence>MFNPGLYFTLASKAYARNVQYRGAHLVHNIASAMFGFMYACIWIGLGRDHSLGTYGTQGMVAYIAFTQSALWVTSFITNGLGIPQSVRTGQIALDLMRPIHLFTHMMSKEWGQIAYQLVYKSIPIYLLYFFVFSLPVPGDGAAVLFTAAGLLGASYLSICINYLIGVSALWTTESSWLYWGHHALVNLLAGFFIPLEWLPGWLESFAWFTPYPYLLYVPTTLYLGNGDVFALGGTVFWCALMTLLCLLATRMMRRKVEVQGG</sequence>
<comment type="caution">
    <text evidence="2">The sequence shown here is derived from an EMBL/GenBank/DDBJ whole genome shotgun (WGS) entry which is preliminary data.</text>
</comment>
<feature type="transmembrane region" description="Helical" evidence="1">
    <location>
        <begin position="26"/>
        <end position="46"/>
    </location>
</feature>
<evidence type="ECO:0000313" key="2">
    <source>
        <dbReference type="EMBL" id="MCK8485683.1"/>
    </source>
</evidence>
<evidence type="ECO:0000256" key="1">
    <source>
        <dbReference type="SAM" id="Phobius"/>
    </source>
</evidence>
<dbReference type="RefSeq" id="WP_248549938.1">
    <property type="nucleotide sequence ID" value="NZ_JALPRK010000001.1"/>
</dbReference>
<keyword evidence="3" id="KW-1185">Reference proteome</keyword>
<name>A0A9X1XVF2_9BACL</name>
<dbReference type="EMBL" id="JALPRK010000001">
    <property type="protein sequence ID" value="MCK8485683.1"/>
    <property type="molecule type" value="Genomic_DNA"/>
</dbReference>
<dbReference type="AlphaFoldDB" id="A0A9X1XVF2"/>
<dbReference type="PANTHER" id="PTHR36832">
    <property type="entry name" value="SLR1174 PROTEIN-RELATED"/>
    <property type="match status" value="1"/>
</dbReference>
<feature type="transmembrane region" description="Helical" evidence="1">
    <location>
        <begin position="229"/>
        <end position="250"/>
    </location>
</feature>
<feature type="transmembrane region" description="Helical" evidence="1">
    <location>
        <begin position="143"/>
        <end position="165"/>
    </location>
</feature>
<organism evidence="2 3">
    <name type="scientific">Paenibacillus mellifer</name>
    <dbReference type="NCBI Taxonomy" id="2937794"/>
    <lineage>
        <taxon>Bacteria</taxon>
        <taxon>Bacillati</taxon>
        <taxon>Bacillota</taxon>
        <taxon>Bacilli</taxon>
        <taxon>Bacillales</taxon>
        <taxon>Paenibacillaceae</taxon>
        <taxon>Paenibacillus</taxon>
    </lineage>
</organism>
<protein>
    <submittedName>
        <fullName evidence="2">ABC-2 family transporter protein</fullName>
    </submittedName>
</protein>
<dbReference type="PANTHER" id="PTHR36832:SF2">
    <property type="entry name" value="INTEGRAL MEMBRANE PROTEIN"/>
    <property type="match status" value="1"/>
</dbReference>
<keyword evidence="1" id="KW-0472">Membrane</keyword>
<dbReference type="Proteomes" id="UP001139534">
    <property type="component" value="Unassembled WGS sequence"/>
</dbReference>
<gene>
    <name evidence="2" type="ORF">M0651_00670</name>
</gene>
<reference evidence="2" key="1">
    <citation type="submission" date="2022-04" db="EMBL/GenBank/DDBJ databases">
        <authorList>
            <person name="Seo M.-J."/>
        </authorList>
    </citation>
    <scope>NUCLEOTIDE SEQUENCE</scope>
    <source>
        <strain evidence="2">MBLB2552</strain>
    </source>
</reference>
<keyword evidence="1" id="KW-1133">Transmembrane helix</keyword>
<evidence type="ECO:0000313" key="3">
    <source>
        <dbReference type="Proteomes" id="UP001139534"/>
    </source>
</evidence>